<evidence type="ECO:0000256" key="4">
    <source>
        <dbReference type="ARBA" id="ARBA00022692"/>
    </source>
</evidence>
<dbReference type="SUPFAM" id="SSF58104">
    <property type="entry name" value="Methyl-accepting chemotaxis protein (MCP) signaling domain"/>
    <property type="match status" value="1"/>
</dbReference>
<dbReference type="PANTHER" id="PTHR43531:SF11">
    <property type="entry name" value="METHYL-ACCEPTING CHEMOTAXIS PROTEIN 3"/>
    <property type="match status" value="1"/>
</dbReference>
<dbReference type="SMART" id="SM00283">
    <property type="entry name" value="MA"/>
    <property type="match status" value="1"/>
</dbReference>
<accession>A0A3A9AQS6</accession>
<dbReference type="EMBL" id="RAYQ01000018">
    <property type="protein sequence ID" value="RKI89883.1"/>
    <property type="molecule type" value="Genomic_DNA"/>
</dbReference>
<evidence type="ECO:0000256" key="9">
    <source>
        <dbReference type="SAM" id="Phobius"/>
    </source>
</evidence>
<keyword evidence="13" id="KW-1185">Reference proteome</keyword>
<proteinExistence type="inferred from homology"/>
<keyword evidence="5 9" id="KW-1133">Transmembrane helix</keyword>
<dbReference type="Pfam" id="PF00015">
    <property type="entry name" value="MCPsignal"/>
    <property type="match status" value="1"/>
</dbReference>
<sequence length="648" mass="68698">MKSIKSKIQISMLSVVLVSSVLIGVITALLNASGIDDVMTKTLGPATQMAADAVEWKMGSYWTALQEAAASDIFRDSDPMDEELVPVRDEIAQRNGFLYTGKIDADGFSSTGYNYMEEDYFQQCKATMQPYISDIMNDGSQMIFLLEVPIITDGSFDGIVYGGISADFLSEIVVSLAMGNDGVAYVLDDQGNVIGHRETAIVEEGSNMIEAAKTDSGVADVAAVNQRMIQGETGFGSYNFYGDNKFVGFAPIGGYQKWSIAIETSQREFKSTLDRSLMLTVLVVILVVLATFPVAVKVGHSISGPIQSCVARLEMLAEGDLQTPTPVVKSRDETAKLTQALDTTTHRLNDIVQDASYHLSKMAQGDFRENINRTYPGDFVAIEQSVRAIHNSLRDMLSQISSSAGAVANNAVQVSNGAQSLNQGATEQATAVQELFATAASIAENASQTATAAEEAGEFVTQVGAQLGVCVGYVKELNTAMQEISVSSTEIGKIIDTIENIAFQTNILALNAAVEAARAGNAGKGFAVVADEVRNLASQSNEAVKATKELIEASITAVAEGGQVFGKVTGSLDETSSIAENVTSKMSAMVGAVGGQTTAIAQVKEGIEQISSIVQSNSTTAEQSAATAQALSDQSLLMNKLVHQFQLD</sequence>
<protein>
    <submittedName>
        <fullName evidence="12">Methyl-accepting chemotaxis protein</fullName>
    </submittedName>
</protein>
<dbReference type="CDD" id="cd11386">
    <property type="entry name" value="MCP_signal"/>
    <property type="match status" value="1"/>
</dbReference>
<dbReference type="CDD" id="cd06225">
    <property type="entry name" value="HAMP"/>
    <property type="match status" value="1"/>
</dbReference>
<feature type="domain" description="Methyl-accepting transducer" evidence="10">
    <location>
        <begin position="396"/>
        <end position="632"/>
    </location>
</feature>
<gene>
    <name evidence="12" type="ORF">D7V94_15890</name>
</gene>
<keyword evidence="8" id="KW-0807">Transducer</keyword>
<evidence type="ECO:0000256" key="6">
    <source>
        <dbReference type="ARBA" id="ARBA00023136"/>
    </source>
</evidence>
<dbReference type="AlphaFoldDB" id="A0A3A9AQS6"/>
<evidence type="ECO:0000259" key="10">
    <source>
        <dbReference type="PROSITE" id="PS50111"/>
    </source>
</evidence>
<evidence type="ECO:0000256" key="3">
    <source>
        <dbReference type="ARBA" id="ARBA00022500"/>
    </source>
</evidence>
<dbReference type="Gene3D" id="1.10.287.950">
    <property type="entry name" value="Methyl-accepting chemotaxis protein"/>
    <property type="match status" value="1"/>
</dbReference>
<comment type="similarity">
    <text evidence="7">Belongs to the methyl-accepting chemotaxis (MCP) protein family.</text>
</comment>
<dbReference type="GO" id="GO:0004888">
    <property type="term" value="F:transmembrane signaling receptor activity"/>
    <property type="evidence" value="ECO:0007669"/>
    <property type="project" value="TreeGrafter"/>
</dbReference>
<dbReference type="Pfam" id="PF02743">
    <property type="entry name" value="dCache_1"/>
    <property type="match status" value="1"/>
</dbReference>
<dbReference type="InterPro" id="IPR003660">
    <property type="entry name" value="HAMP_dom"/>
</dbReference>
<reference evidence="12 13" key="1">
    <citation type="submission" date="2018-09" db="EMBL/GenBank/DDBJ databases">
        <title>Murine metabolic-syndrome-specific gut microbial biobank.</title>
        <authorList>
            <person name="Liu C."/>
        </authorList>
    </citation>
    <scope>NUCLEOTIDE SEQUENCE [LARGE SCALE GENOMIC DNA]</scope>
    <source>
        <strain evidence="12 13">0.1xD8-82</strain>
    </source>
</reference>
<evidence type="ECO:0000256" key="8">
    <source>
        <dbReference type="PROSITE-ProRule" id="PRU00284"/>
    </source>
</evidence>
<dbReference type="InterPro" id="IPR051310">
    <property type="entry name" value="MCP_chemotaxis"/>
</dbReference>
<dbReference type="Proteomes" id="UP000280696">
    <property type="component" value="Unassembled WGS sequence"/>
</dbReference>
<dbReference type="InterPro" id="IPR033479">
    <property type="entry name" value="dCache_1"/>
</dbReference>
<dbReference type="CDD" id="cd12912">
    <property type="entry name" value="PDC2_MCP_like"/>
    <property type="match status" value="1"/>
</dbReference>
<evidence type="ECO:0000313" key="12">
    <source>
        <dbReference type="EMBL" id="RKI89883.1"/>
    </source>
</evidence>
<evidence type="ECO:0000256" key="1">
    <source>
        <dbReference type="ARBA" id="ARBA00004651"/>
    </source>
</evidence>
<evidence type="ECO:0000313" key="13">
    <source>
        <dbReference type="Proteomes" id="UP000280696"/>
    </source>
</evidence>
<keyword evidence="3" id="KW-0145">Chemotaxis</keyword>
<organism evidence="12 13">
    <name type="scientific">Parablautia intestinalis</name>
    <dbReference type="NCBI Taxonomy" id="2320100"/>
    <lineage>
        <taxon>Bacteria</taxon>
        <taxon>Bacillati</taxon>
        <taxon>Bacillota</taxon>
        <taxon>Clostridia</taxon>
        <taxon>Lachnospirales</taxon>
        <taxon>Lachnospiraceae</taxon>
        <taxon>Parablautia</taxon>
    </lineage>
</organism>
<dbReference type="PROSITE" id="PS50885">
    <property type="entry name" value="HAMP"/>
    <property type="match status" value="1"/>
</dbReference>
<dbReference type="RefSeq" id="WP_120471315.1">
    <property type="nucleotide sequence ID" value="NZ_RAYQ01000018.1"/>
</dbReference>
<evidence type="ECO:0000256" key="5">
    <source>
        <dbReference type="ARBA" id="ARBA00022989"/>
    </source>
</evidence>
<keyword evidence="2" id="KW-1003">Cell membrane</keyword>
<comment type="subcellular location">
    <subcellularLocation>
        <location evidence="1">Cell membrane</location>
        <topology evidence="1">Multi-pass membrane protein</topology>
    </subcellularLocation>
</comment>
<dbReference type="PANTHER" id="PTHR43531">
    <property type="entry name" value="PROTEIN ICFG"/>
    <property type="match status" value="1"/>
</dbReference>
<dbReference type="GO" id="GO:0007165">
    <property type="term" value="P:signal transduction"/>
    <property type="evidence" value="ECO:0007669"/>
    <property type="project" value="UniProtKB-KW"/>
</dbReference>
<feature type="domain" description="HAMP" evidence="11">
    <location>
        <begin position="300"/>
        <end position="353"/>
    </location>
</feature>
<dbReference type="Gene3D" id="3.30.450.20">
    <property type="entry name" value="PAS domain"/>
    <property type="match status" value="1"/>
</dbReference>
<comment type="caution">
    <text evidence="12">The sequence shown here is derived from an EMBL/GenBank/DDBJ whole genome shotgun (WGS) entry which is preliminary data.</text>
</comment>
<name>A0A3A9AQS6_9FIRM</name>
<dbReference type="PROSITE" id="PS50111">
    <property type="entry name" value="CHEMOTAXIS_TRANSDUC_2"/>
    <property type="match status" value="1"/>
</dbReference>
<dbReference type="GO" id="GO:0006935">
    <property type="term" value="P:chemotaxis"/>
    <property type="evidence" value="ECO:0007669"/>
    <property type="project" value="UniProtKB-KW"/>
</dbReference>
<evidence type="ECO:0000256" key="7">
    <source>
        <dbReference type="ARBA" id="ARBA00029447"/>
    </source>
</evidence>
<dbReference type="SMART" id="SM00304">
    <property type="entry name" value="HAMP"/>
    <property type="match status" value="1"/>
</dbReference>
<evidence type="ECO:0000256" key="2">
    <source>
        <dbReference type="ARBA" id="ARBA00022475"/>
    </source>
</evidence>
<dbReference type="GO" id="GO:0005886">
    <property type="term" value="C:plasma membrane"/>
    <property type="evidence" value="ECO:0007669"/>
    <property type="project" value="UniProtKB-SubCell"/>
</dbReference>
<dbReference type="Gene3D" id="6.10.340.10">
    <property type="match status" value="1"/>
</dbReference>
<feature type="transmembrane region" description="Helical" evidence="9">
    <location>
        <begin position="12"/>
        <end position="32"/>
    </location>
</feature>
<dbReference type="InterPro" id="IPR004089">
    <property type="entry name" value="MCPsignal_dom"/>
</dbReference>
<evidence type="ECO:0000259" key="11">
    <source>
        <dbReference type="PROSITE" id="PS50885"/>
    </source>
</evidence>
<keyword evidence="4 9" id="KW-0812">Transmembrane</keyword>
<dbReference type="Pfam" id="PF00672">
    <property type="entry name" value="HAMP"/>
    <property type="match status" value="1"/>
</dbReference>
<feature type="transmembrane region" description="Helical" evidence="9">
    <location>
        <begin position="277"/>
        <end position="296"/>
    </location>
</feature>
<keyword evidence="6 9" id="KW-0472">Membrane</keyword>